<evidence type="ECO:0008006" key="3">
    <source>
        <dbReference type="Google" id="ProtNLM"/>
    </source>
</evidence>
<organism evidence="1 2">
    <name type="scientific">Rheinheimera tangshanensis</name>
    <dbReference type="NCBI Taxonomy" id="400153"/>
    <lineage>
        <taxon>Bacteria</taxon>
        <taxon>Pseudomonadati</taxon>
        <taxon>Pseudomonadota</taxon>
        <taxon>Gammaproteobacteria</taxon>
        <taxon>Chromatiales</taxon>
        <taxon>Chromatiaceae</taxon>
        <taxon>Rheinheimera</taxon>
    </lineage>
</organism>
<reference evidence="1 2" key="1">
    <citation type="submission" date="2019-08" db="EMBL/GenBank/DDBJ databases">
        <title>Draft genome analysis of Rheinheimera tangshanensis isolated from the roots of fresh rice plants (Oryza sativa).</title>
        <authorList>
            <person name="Yu Q."/>
            <person name="Qi Y."/>
            <person name="Zhang H."/>
            <person name="Pu J."/>
        </authorList>
    </citation>
    <scope>NUCLEOTIDE SEQUENCE [LARGE SCALE GENOMIC DNA]</scope>
    <source>
        <strain evidence="1 2">JA3-B52</strain>
    </source>
</reference>
<keyword evidence="2" id="KW-1185">Reference proteome</keyword>
<dbReference type="Proteomes" id="UP000321814">
    <property type="component" value="Unassembled WGS sequence"/>
</dbReference>
<protein>
    <recommendedName>
        <fullName evidence="3">Apea-like HEPN domain-containing protein</fullName>
    </recommendedName>
</protein>
<comment type="caution">
    <text evidence="1">The sequence shown here is derived from an EMBL/GenBank/DDBJ whole genome shotgun (WGS) entry which is preliminary data.</text>
</comment>
<proteinExistence type="predicted"/>
<gene>
    <name evidence="1" type="ORF">FU839_10250</name>
</gene>
<accession>A0A5C8LXI9</accession>
<dbReference type="OrthoDB" id="9873507at2"/>
<dbReference type="RefSeq" id="WP_147904267.1">
    <property type="nucleotide sequence ID" value="NZ_BAAAGC010000013.1"/>
</dbReference>
<dbReference type="EMBL" id="VRLR01000005">
    <property type="protein sequence ID" value="TXK80823.1"/>
    <property type="molecule type" value="Genomic_DNA"/>
</dbReference>
<dbReference type="AlphaFoldDB" id="A0A5C8LXI9"/>
<sequence>MEGIGLIDGLSSKSNSIFWQRHIDYLESQIEALEEYKLQFDFAHNYFAWLLIAAEYTFYEIRRKAAFDNNNPKYFDNGYADLVKYSKNILSEKSHRSLCIIEAMRNILVHKGFPNTYSATKLHKKYDRDLYTNALTMMRSPKSYHEIKVMKSEILAGIGLISLKSLHD</sequence>
<evidence type="ECO:0000313" key="1">
    <source>
        <dbReference type="EMBL" id="TXK80823.1"/>
    </source>
</evidence>
<evidence type="ECO:0000313" key="2">
    <source>
        <dbReference type="Proteomes" id="UP000321814"/>
    </source>
</evidence>
<name>A0A5C8LXI9_9GAMM</name>